<dbReference type="AlphaFoldDB" id="A0A6H1ZUH8"/>
<dbReference type="EMBL" id="MT144275">
    <property type="protein sequence ID" value="QJA51583.1"/>
    <property type="molecule type" value="Genomic_DNA"/>
</dbReference>
<evidence type="ECO:0000259" key="1">
    <source>
        <dbReference type="Pfam" id="PF12728"/>
    </source>
</evidence>
<evidence type="ECO:0000313" key="3">
    <source>
        <dbReference type="EMBL" id="QJA63701.1"/>
    </source>
</evidence>
<protein>
    <submittedName>
        <fullName evidence="2">Putative DNA binding, helix-turn-helix domain containing protein</fullName>
    </submittedName>
</protein>
<reference evidence="2" key="1">
    <citation type="submission" date="2020-03" db="EMBL/GenBank/DDBJ databases">
        <title>The deep terrestrial virosphere.</title>
        <authorList>
            <person name="Holmfeldt K."/>
            <person name="Nilsson E."/>
            <person name="Simone D."/>
            <person name="Lopez-Fernandez M."/>
            <person name="Wu X."/>
            <person name="de Brujin I."/>
            <person name="Lundin D."/>
            <person name="Andersson A."/>
            <person name="Bertilsson S."/>
            <person name="Dopson M."/>
        </authorList>
    </citation>
    <scope>NUCLEOTIDE SEQUENCE</scope>
    <source>
        <strain evidence="4">MM415A00274</strain>
        <strain evidence="3">MM415B00593</strain>
        <strain evidence="2">TM448A02213</strain>
    </source>
</reference>
<dbReference type="InterPro" id="IPR009061">
    <property type="entry name" value="DNA-bd_dom_put_sf"/>
</dbReference>
<gene>
    <name evidence="4" type="ORF">MM415A00274_0026</name>
    <name evidence="3" type="ORF">MM415B00593_0028</name>
    <name evidence="2" type="ORF">TM448A02213_0006</name>
</gene>
<dbReference type="InterPro" id="IPR041657">
    <property type="entry name" value="HTH_17"/>
</dbReference>
<dbReference type="SUPFAM" id="SSF46955">
    <property type="entry name" value="Putative DNA-binding domain"/>
    <property type="match status" value="1"/>
</dbReference>
<dbReference type="Pfam" id="PF12728">
    <property type="entry name" value="HTH_17"/>
    <property type="match status" value="1"/>
</dbReference>
<evidence type="ECO:0000313" key="4">
    <source>
        <dbReference type="EMBL" id="QJA83569.1"/>
    </source>
</evidence>
<dbReference type="Gene3D" id="1.10.1660.10">
    <property type="match status" value="1"/>
</dbReference>
<feature type="domain" description="Helix-turn-helix" evidence="1">
    <location>
        <begin position="15"/>
        <end position="60"/>
    </location>
</feature>
<proteinExistence type="predicted"/>
<name>A0A6H1ZUH8_9ZZZZ</name>
<evidence type="ECO:0000313" key="2">
    <source>
        <dbReference type="EMBL" id="QJA51583.1"/>
    </source>
</evidence>
<sequence>MTPEGLIQLAEQCITIKDLAKISGHTEEMLRYYCRQGKFKYEKIEGVYYIYKSSIAQLIKDFAEKQL</sequence>
<dbReference type="EMBL" id="MT141503">
    <property type="protein sequence ID" value="QJA63701.1"/>
    <property type="molecule type" value="Genomic_DNA"/>
</dbReference>
<accession>A0A6H1ZUH8</accession>
<dbReference type="EMBL" id="MT142513">
    <property type="protein sequence ID" value="QJA83569.1"/>
    <property type="molecule type" value="Genomic_DNA"/>
</dbReference>
<organism evidence="2">
    <name type="scientific">viral metagenome</name>
    <dbReference type="NCBI Taxonomy" id="1070528"/>
    <lineage>
        <taxon>unclassified sequences</taxon>
        <taxon>metagenomes</taxon>
        <taxon>organismal metagenomes</taxon>
    </lineage>
</organism>